<sequence length="130" mass="14663">ELPHGTVVQSCNRYGASEWTVVAKIETGLADRENGERKAYFLKCAEYEQGRVMLEGEFDSMKALHLAAPNLVPKPHAWGQLNVSEPETYFFLCDFIEFTDQNPDPVQLCAKLVALHRSSKSPTDMFGFHI</sequence>
<dbReference type="Proteomes" id="UP000799757">
    <property type="component" value="Unassembled WGS sequence"/>
</dbReference>
<protein>
    <recommendedName>
        <fullName evidence="3">Protein-ribulosamine 3-kinase</fullName>
    </recommendedName>
</protein>
<organism evidence="1 2">
    <name type="scientific">Melanomma pulvis-pyrius CBS 109.77</name>
    <dbReference type="NCBI Taxonomy" id="1314802"/>
    <lineage>
        <taxon>Eukaryota</taxon>
        <taxon>Fungi</taxon>
        <taxon>Dikarya</taxon>
        <taxon>Ascomycota</taxon>
        <taxon>Pezizomycotina</taxon>
        <taxon>Dothideomycetes</taxon>
        <taxon>Pleosporomycetidae</taxon>
        <taxon>Pleosporales</taxon>
        <taxon>Melanommataceae</taxon>
        <taxon>Melanomma</taxon>
    </lineage>
</organism>
<name>A0A6A6WP39_9PLEO</name>
<dbReference type="InterPro" id="IPR016477">
    <property type="entry name" value="Fructo-/Ketosamine-3-kinase"/>
</dbReference>
<dbReference type="EMBL" id="MU002704">
    <property type="protein sequence ID" value="KAF2785733.1"/>
    <property type="molecule type" value="Genomic_DNA"/>
</dbReference>
<gene>
    <name evidence="1" type="ORF">K505DRAFT_189463</name>
</gene>
<dbReference type="OrthoDB" id="5772781at2759"/>
<evidence type="ECO:0008006" key="3">
    <source>
        <dbReference type="Google" id="ProtNLM"/>
    </source>
</evidence>
<keyword evidence="2" id="KW-1185">Reference proteome</keyword>
<evidence type="ECO:0000313" key="2">
    <source>
        <dbReference type="Proteomes" id="UP000799757"/>
    </source>
</evidence>
<reference evidence="1" key="1">
    <citation type="journal article" date="2020" name="Stud. Mycol.">
        <title>101 Dothideomycetes genomes: a test case for predicting lifestyles and emergence of pathogens.</title>
        <authorList>
            <person name="Haridas S."/>
            <person name="Albert R."/>
            <person name="Binder M."/>
            <person name="Bloem J."/>
            <person name="Labutti K."/>
            <person name="Salamov A."/>
            <person name="Andreopoulos B."/>
            <person name="Baker S."/>
            <person name="Barry K."/>
            <person name="Bills G."/>
            <person name="Bluhm B."/>
            <person name="Cannon C."/>
            <person name="Castanera R."/>
            <person name="Culley D."/>
            <person name="Daum C."/>
            <person name="Ezra D."/>
            <person name="Gonzalez J."/>
            <person name="Henrissat B."/>
            <person name="Kuo A."/>
            <person name="Liang C."/>
            <person name="Lipzen A."/>
            <person name="Lutzoni F."/>
            <person name="Magnuson J."/>
            <person name="Mondo S."/>
            <person name="Nolan M."/>
            <person name="Ohm R."/>
            <person name="Pangilinan J."/>
            <person name="Park H.-J."/>
            <person name="Ramirez L."/>
            <person name="Alfaro M."/>
            <person name="Sun H."/>
            <person name="Tritt A."/>
            <person name="Yoshinaga Y."/>
            <person name="Zwiers L.-H."/>
            <person name="Turgeon B."/>
            <person name="Goodwin S."/>
            <person name="Spatafora J."/>
            <person name="Crous P."/>
            <person name="Grigoriev I."/>
        </authorList>
    </citation>
    <scope>NUCLEOTIDE SEQUENCE</scope>
    <source>
        <strain evidence="1">CBS 109.77</strain>
    </source>
</reference>
<dbReference type="PANTHER" id="PTHR12149">
    <property type="entry name" value="FRUCTOSAMINE 3 KINASE-RELATED PROTEIN"/>
    <property type="match status" value="1"/>
</dbReference>
<feature type="non-terminal residue" evidence="1">
    <location>
        <position position="1"/>
    </location>
</feature>
<accession>A0A6A6WP39</accession>
<evidence type="ECO:0000313" key="1">
    <source>
        <dbReference type="EMBL" id="KAF2785733.1"/>
    </source>
</evidence>
<dbReference type="PANTHER" id="PTHR12149:SF8">
    <property type="entry name" value="PROTEIN-RIBULOSAMINE 3-KINASE"/>
    <property type="match status" value="1"/>
</dbReference>
<dbReference type="AlphaFoldDB" id="A0A6A6WP39"/>
<dbReference type="Pfam" id="PF03881">
    <property type="entry name" value="Fructosamin_kin"/>
    <property type="match status" value="1"/>
</dbReference>
<proteinExistence type="predicted"/>
<feature type="non-terminal residue" evidence="1">
    <location>
        <position position="130"/>
    </location>
</feature>